<evidence type="ECO:0000313" key="2">
    <source>
        <dbReference type="Proteomes" id="UP000069771"/>
    </source>
</evidence>
<sequence length="357" mass="39293">MNKKRIYVDVHCLQTVPPSCVNRDDTGSPKTCIYGGVTRSRVSSQAWKRAVREEFRNLLPAESRGVRTKKIVEMVKEEILKLKDTMSPEQAEKDAEKALVNAGLKIKSADKGTDALMFMSRRQAAALADLSVNGESDKKKYKAALAANPSVDMALFGRMVASDPSLNYDASAQVAHAISTHNVKNEYDYFTAVDDMSPEDNAGAGHIGVNEYNSGTLYRYATVNVMELYRSLGLETPEAVKAFVEAFVKSMPTGKQNSYANNTLPCAVYVAVREDQPVSMVGAFEKPVPATSNGFEHESETRLEEYAEKAYKQFVKEPFAAFVSGEGLEKLGDSKPFDQVLDELETVVKDLLPTGEE</sequence>
<dbReference type="EMBL" id="CP011391">
    <property type="protein sequence ID" value="AMK55527.1"/>
    <property type="molecule type" value="Genomic_DNA"/>
</dbReference>
<dbReference type="RefSeq" id="WP_067559289.1">
    <property type="nucleotide sequence ID" value="NZ_CAMTBT010000050.1"/>
</dbReference>
<dbReference type="KEGG" id="fro:AALO17_23930"/>
<dbReference type="InterPro" id="IPR010148">
    <property type="entry name" value="CRISPR-assoc_prot_CT1975"/>
</dbReference>
<dbReference type="Proteomes" id="UP000069771">
    <property type="component" value="Chromosome"/>
</dbReference>
<dbReference type="AlphaFoldDB" id="A0A140DY00"/>
<keyword evidence="2" id="KW-1185">Reference proteome</keyword>
<dbReference type="OrthoDB" id="6063at2"/>
<dbReference type="NCBIfam" id="TIGR01869">
    <property type="entry name" value="casC_Cse4"/>
    <property type="match status" value="1"/>
</dbReference>
<dbReference type="Pfam" id="PF09344">
    <property type="entry name" value="Cas_CT1975"/>
    <property type="match status" value="1"/>
</dbReference>
<keyword evidence="1" id="KW-0378">Hydrolase</keyword>
<organism evidence="1 2">
    <name type="scientific">Faecalibaculum rodentium</name>
    <dbReference type="NCBI Taxonomy" id="1702221"/>
    <lineage>
        <taxon>Bacteria</taxon>
        <taxon>Bacillati</taxon>
        <taxon>Bacillota</taxon>
        <taxon>Erysipelotrichia</taxon>
        <taxon>Erysipelotrichales</taxon>
        <taxon>Erysipelotrichaceae</taxon>
        <taxon>Faecalibaculum</taxon>
    </lineage>
</organism>
<dbReference type="PATRIC" id="fig|1702221.3.peg.2324"/>
<name>A0A140DY00_9FIRM</name>
<gene>
    <name evidence="1" type="ORF">AALO17_23930</name>
</gene>
<evidence type="ECO:0000313" key="1">
    <source>
        <dbReference type="EMBL" id="AMK55527.1"/>
    </source>
</evidence>
<dbReference type="EC" id="3.1.26.5" evidence="1"/>
<protein>
    <submittedName>
        <fullName evidence="1">CRISPR-associated protein Cse4 family</fullName>
        <ecNumber evidence="1">3.1.26.5</ecNumber>
    </submittedName>
</protein>
<accession>A0A140DY00</accession>
<dbReference type="GeneID" id="78478924"/>
<dbReference type="GO" id="GO:0004526">
    <property type="term" value="F:ribonuclease P activity"/>
    <property type="evidence" value="ECO:0007669"/>
    <property type="project" value="UniProtKB-EC"/>
</dbReference>
<proteinExistence type="predicted"/>
<reference evidence="1 2" key="1">
    <citation type="journal article" date="2016" name="Gut Pathog.">
        <title>Whole genome sequencing of "Faecalibaculum rodentium" ALO17, isolated from C57BL/6J laboratory mouse feces.</title>
        <authorList>
            <person name="Lim S."/>
            <person name="Chang D.H."/>
            <person name="Ahn S."/>
            <person name="Kim B.C."/>
        </authorList>
    </citation>
    <scope>NUCLEOTIDE SEQUENCE [LARGE SCALE GENOMIC DNA]</scope>
    <source>
        <strain evidence="1 2">Alo17</strain>
    </source>
</reference>
<dbReference type="STRING" id="1702221.AALO17_23930"/>